<comment type="caution">
    <text evidence="2">The sequence shown here is derived from an EMBL/GenBank/DDBJ whole genome shotgun (WGS) entry which is preliminary data.</text>
</comment>
<gene>
    <name evidence="2" type="ORF">LECACI_7A009558</name>
</gene>
<sequence>MASNSQPGTAPAEASPEENFQDTKSGSAGAQAASEENIGDNVGGEKYHDRDTVAQVADPNYYWEHYSLAQADLHRSVANLHPLSADSLPDSAFPAPTTKRIAPPPPTKEV</sequence>
<proteinExistence type="predicted"/>
<name>A0AAI8Z8H3_9PEZI</name>
<reference evidence="2" key="1">
    <citation type="submission" date="2023-11" db="EMBL/GenBank/DDBJ databases">
        <authorList>
            <person name="Alioto T."/>
            <person name="Alioto T."/>
            <person name="Gomez Garrido J."/>
        </authorList>
    </citation>
    <scope>NUCLEOTIDE SEQUENCE</scope>
</reference>
<evidence type="ECO:0000313" key="3">
    <source>
        <dbReference type="Proteomes" id="UP001296104"/>
    </source>
</evidence>
<dbReference type="AlphaFoldDB" id="A0AAI8Z8H3"/>
<evidence type="ECO:0000313" key="2">
    <source>
        <dbReference type="EMBL" id="CAK4034400.1"/>
    </source>
</evidence>
<evidence type="ECO:0000256" key="1">
    <source>
        <dbReference type="SAM" id="MobiDB-lite"/>
    </source>
</evidence>
<protein>
    <submittedName>
        <fullName evidence="2">Uncharacterized protein</fullName>
    </submittedName>
</protein>
<keyword evidence="3" id="KW-1185">Reference proteome</keyword>
<feature type="compositionally biased region" description="Low complexity" evidence="1">
    <location>
        <begin position="25"/>
        <end position="34"/>
    </location>
</feature>
<feature type="region of interest" description="Disordered" evidence="1">
    <location>
        <begin position="87"/>
        <end position="110"/>
    </location>
</feature>
<dbReference type="Proteomes" id="UP001296104">
    <property type="component" value="Unassembled WGS sequence"/>
</dbReference>
<feature type="region of interest" description="Disordered" evidence="1">
    <location>
        <begin position="1"/>
        <end position="50"/>
    </location>
</feature>
<dbReference type="EMBL" id="CAVMBE010000116">
    <property type="protein sequence ID" value="CAK4034400.1"/>
    <property type="molecule type" value="Genomic_DNA"/>
</dbReference>
<organism evidence="2 3">
    <name type="scientific">Lecanosticta acicola</name>
    <dbReference type="NCBI Taxonomy" id="111012"/>
    <lineage>
        <taxon>Eukaryota</taxon>
        <taxon>Fungi</taxon>
        <taxon>Dikarya</taxon>
        <taxon>Ascomycota</taxon>
        <taxon>Pezizomycotina</taxon>
        <taxon>Dothideomycetes</taxon>
        <taxon>Dothideomycetidae</taxon>
        <taxon>Mycosphaerellales</taxon>
        <taxon>Mycosphaerellaceae</taxon>
        <taxon>Lecanosticta</taxon>
    </lineage>
</organism>
<accession>A0AAI8Z8H3</accession>